<dbReference type="InterPro" id="IPR011856">
    <property type="entry name" value="tRNA_endonuc-like_dom_sf"/>
</dbReference>
<dbReference type="KEGG" id="aace:A0U92_07310"/>
<protein>
    <recommendedName>
        <fullName evidence="1">DUF4268 domain-containing protein</fullName>
    </recommendedName>
</protein>
<gene>
    <name evidence="2" type="ORF">A0U92_07310</name>
</gene>
<dbReference type="EMBL" id="CP014692">
    <property type="protein sequence ID" value="AQS84620.1"/>
    <property type="molecule type" value="Genomic_DNA"/>
</dbReference>
<dbReference type="RefSeq" id="WP_077812663.1">
    <property type="nucleotide sequence ID" value="NZ_CP014692.1"/>
</dbReference>
<evidence type="ECO:0000259" key="1">
    <source>
        <dbReference type="Pfam" id="PF14088"/>
    </source>
</evidence>
<dbReference type="AlphaFoldDB" id="A0A1U9KFP0"/>
<keyword evidence="3" id="KW-1185">Reference proteome</keyword>
<organism evidence="2 3">
    <name type="scientific">Acetobacter aceti</name>
    <dbReference type="NCBI Taxonomy" id="435"/>
    <lineage>
        <taxon>Bacteria</taxon>
        <taxon>Pseudomonadati</taxon>
        <taxon>Pseudomonadota</taxon>
        <taxon>Alphaproteobacteria</taxon>
        <taxon>Acetobacterales</taxon>
        <taxon>Acetobacteraceae</taxon>
        <taxon>Acetobacter</taxon>
        <taxon>Acetobacter subgen. Acetobacter</taxon>
    </lineage>
</organism>
<dbReference type="InterPro" id="IPR025364">
    <property type="entry name" value="DUF4268"/>
</dbReference>
<evidence type="ECO:0000313" key="2">
    <source>
        <dbReference type="EMBL" id="AQS84620.1"/>
    </source>
</evidence>
<name>A0A1U9KFP0_ACEAC</name>
<accession>A0A1U9KFP0</accession>
<sequence>MFKVDRNTNRIQPLVKKRFSDLGFKERDHIQEWLVYQPDALGEELLIIQKEFDGFDDTRERLDLLALDKSGNLVIIENKLDDSGRDVVWQSLKYTAYVSSLTKMQIIQIYQDYLNRYEGGGIASEKVCEFLEIDDMDEAVLNSGNSQRIMLIASYFRKEVTATVLWLISRGIVIQCFKLTPYSLEQEILVDIDQIIPPPEASDYMIGISSKENEEATVQGIQKERHQTRFQFWTYMLDAFRKKGVGLYANVSPGNDHWLTAGSGLSGCPYSLIFGRKEARVELTFSRSSASWNKWMFDKIHEHKDDIENRLGAKLEWKRLSDKKSSRIVLAHPYDGYDKSNWPAMVDWMAEEIQKFQTVFRPYLEKYGQEIKSIQFEDAIDNEEDNVNELTAE</sequence>
<dbReference type="GO" id="GO:0003676">
    <property type="term" value="F:nucleic acid binding"/>
    <property type="evidence" value="ECO:0007669"/>
    <property type="project" value="InterPro"/>
</dbReference>
<dbReference type="Gene3D" id="3.40.1350.10">
    <property type="match status" value="1"/>
</dbReference>
<feature type="domain" description="DUF4268" evidence="1">
    <location>
        <begin position="229"/>
        <end position="363"/>
    </location>
</feature>
<dbReference type="OrthoDB" id="7244159at2"/>
<proteinExistence type="predicted"/>
<dbReference type="Pfam" id="PF14088">
    <property type="entry name" value="DUF4268"/>
    <property type="match status" value="1"/>
</dbReference>
<dbReference type="Proteomes" id="UP000188937">
    <property type="component" value="Chromosome"/>
</dbReference>
<reference evidence="2 3" key="1">
    <citation type="submission" date="2016-03" db="EMBL/GenBank/DDBJ databases">
        <title>Acetic acid bacteria sequencing.</title>
        <authorList>
            <person name="Brandt J."/>
            <person name="Jakob F."/>
            <person name="Vogel R.F."/>
        </authorList>
    </citation>
    <scope>NUCLEOTIDE SEQUENCE [LARGE SCALE GENOMIC DNA]</scope>
    <source>
        <strain evidence="2 3">TMW2.1153</strain>
    </source>
</reference>
<evidence type="ECO:0000313" key="3">
    <source>
        <dbReference type="Proteomes" id="UP000188937"/>
    </source>
</evidence>